<gene>
    <name evidence="3" type="ORF">SNAT2548_LOCUS15416</name>
</gene>
<protein>
    <recommendedName>
        <fullName evidence="5">Pentatricopeptide repeat-containing protein, chloroplastic</fullName>
    </recommendedName>
</protein>
<dbReference type="PANTHER" id="PTHR47936:SF1">
    <property type="entry name" value="PENTATRICOPEPTIDE REPEAT-CONTAINING PROTEIN GUN1, CHLOROPLASTIC"/>
    <property type="match status" value="1"/>
</dbReference>
<sequence length="1435" mass="156174">MDQEFRWGSFTAKLAQIAPPETELDQADRQEALIVRSAHLRSRQFLCTVSTRTNDSASIAVFSAFMPPVGVGYSHGEAARVLISNTFLEIVQGMPAVKRSYSWPQTAEKGEEVYLEGWSFTHPKLVSTYQVHELQSKQSTKQSDLNVHWHEEYGLHADHPSWQLAPKLMIRNLPARNRGYAFITVPDIASLRSLVRVAQDMFTIVDCRAVIGILLPADRGCNVSVARRNAGDIFVRARAKEDRRYQAWLASGSRWPPFVRSSNGVFGCSGLGLEEAGALPALLRYCATLELLRELFFDVLCWLGDTAILALQLTLWSAWQGTDRLQRVKAANGYMHAACKVQRQLPQCNASITAAAKLHRWQQGLDLAAQIWLSSLQPSVISLTASISSFEKGLLWHAAYKTLSVSRVASVELDVVACMAVMVACEKARQWKWSLFVLSEMRSASLDPDACLFNGAISACEKSATWLGAVLVLQEISTRLQPDFISHTACISACEKEGQWTLGISLLSAMPQLSLQPNIISLNAALSACEKSGLWHKICSMCLACSRTDTSLDVISFTAATNACARGRCWERAVAFVCQLSQRGVRRDQGLDNSYLNALDWGQHWPASMQVVQQLGRMDAIDAASLAALLSAGNKCQHWQISAQLYNSARSLGIATDAVVLDAAMSAHAAKQCWRGATALLAQVRSAGLEPVLVAGNAALACCSKANWAVVLRLLLQMKEGPMDVISYNSALCGIFRWKQALALIREMTIARTIDMSSYGLAVGICMGRGQAEDHLMEAGRLCIMSVQDCFTARLAPYLLPCLWFGGEDPIPTVRVHLNMDEVLFNSADSTKSAGDQAMEKEDWQGAIQHFTAGIDTMKRASDCLSTTFKSRASLLLFRRGSAHMRLQEHKAALRDAVAAMDLERQEAEALAREALGELGFKDEVLSQKILEPVGFGRILDPAAPLVLRCVDRWTADVLNHFSQVPADCAEEMPMPVHMPSDRYLDGLDEETRAAVIRKYVPQEQFGGTAVVSSAGECIDLMKKWEEVFSGPEFQCRRKALWDRRDLSFPARMRETRTMVAESLSKVLEPMGFAPGRPGLARCVKQMQVFWSTDKACANKADAVWQPEIEDLELKGIHLLSLFDGLDSRTTEVIVSAPNFGQAKSLLLATCHAAGAPAFSHEEVDATAVRVVADALKNHTGREICGYRSSISEELGCLMVTLRDFRRSFDEQFKNELASLIEESLSSVSSLPTLGLDSSKPAVSAAARREAYASLGLAAGAAGAVATGGSALVAVGFAAAAASLGAHAAMTQADPTSPAVGCAFGRGTSRDLRVTNAAATLREMLKTGVDLSLVDELTEEERVLGGHLAAVRVQEAQVVASEDDTPPTLMAPIGLLVNDNDNPLLTSMILSAMALITDAMAGGGEINGYVLRSVRVRGCRGCALTFRRAHSCPLM</sequence>
<dbReference type="InterPro" id="IPR002885">
    <property type="entry name" value="PPR_rpt"/>
</dbReference>
<dbReference type="SUPFAM" id="SSF48452">
    <property type="entry name" value="TPR-like"/>
    <property type="match status" value="1"/>
</dbReference>
<evidence type="ECO:0000256" key="2">
    <source>
        <dbReference type="SAM" id="Coils"/>
    </source>
</evidence>
<keyword evidence="4" id="KW-1185">Reference proteome</keyword>
<evidence type="ECO:0000313" key="3">
    <source>
        <dbReference type="EMBL" id="CAE7292433.1"/>
    </source>
</evidence>
<dbReference type="InterPro" id="IPR011990">
    <property type="entry name" value="TPR-like_helical_dom_sf"/>
</dbReference>
<evidence type="ECO:0008006" key="5">
    <source>
        <dbReference type="Google" id="ProtNLM"/>
    </source>
</evidence>
<dbReference type="Pfam" id="PF13812">
    <property type="entry name" value="PPR_3"/>
    <property type="match status" value="1"/>
</dbReference>
<feature type="coiled-coil region" evidence="2">
    <location>
        <begin position="887"/>
        <end position="914"/>
    </location>
</feature>
<dbReference type="PANTHER" id="PTHR47936">
    <property type="entry name" value="PPR_LONG DOMAIN-CONTAINING PROTEIN"/>
    <property type="match status" value="1"/>
</dbReference>
<keyword evidence="1" id="KW-0677">Repeat</keyword>
<evidence type="ECO:0000256" key="1">
    <source>
        <dbReference type="ARBA" id="ARBA00022737"/>
    </source>
</evidence>
<proteinExistence type="predicted"/>
<dbReference type="Gene3D" id="1.25.40.10">
    <property type="entry name" value="Tetratricopeptide repeat domain"/>
    <property type="match status" value="4"/>
</dbReference>
<accession>A0A812N7F8</accession>
<dbReference type="Proteomes" id="UP000604046">
    <property type="component" value="Unassembled WGS sequence"/>
</dbReference>
<keyword evidence="2" id="KW-0175">Coiled coil</keyword>
<dbReference type="OrthoDB" id="756301at2759"/>
<comment type="caution">
    <text evidence="3">The sequence shown here is derived from an EMBL/GenBank/DDBJ whole genome shotgun (WGS) entry which is preliminary data.</text>
</comment>
<dbReference type="EMBL" id="CAJNDS010001957">
    <property type="protein sequence ID" value="CAE7292433.1"/>
    <property type="molecule type" value="Genomic_DNA"/>
</dbReference>
<reference evidence="3" key="1">
    <citation type="submission" date="2021-02" db="EMBL/GenBank/DDBJ databases">
        <authorList>
            <person name="Dougan E. K."/>
            <person name="Rhodes N."/>
            <person name="Thang M."/>
            <person name="Chan C."/>
        </authorList>
    </citation>
    <scope>NUCLEOTIDE SEQUENCE</scope>
</reference>
<evidence type="ECO:0000313" key="4">
    <source>
        <dbReference type="Proteomes" id="UP000604046"/>
    </source>
</evidence>
<organism evidence="3 4">
    <name type="scientific">Symbiodinium natans</name>
    <dbReference type="NCBI Taxonomy" id="878477"/>
    <lineage>
        <taxon>Eukaryota</taxon>
        <taxon>Sar</taxon>
        <taxon>Alveolata</taxon>
        <taxon>Dinophyceae</taxon>
        <taxon>Suessiales</taxon>
        <taxon>Symbiodiniaceae</taxon>
        <taxon>Symbiodinium</taxon>
    </lineage>
</organism>
<name>A0A812N7F8_9DINO</name>